<comment type="caution">
    <text evidence="2">The sequence shown here is derived from an EMBL/GenBank/DDBJ whole genome shotgun (WGS) entry which is preliminary data.</text>
</comment>
<feature type="transmembrane region" description="Helical" evidence="1">
    <location>
        <begin position="89"/>
        <end position="108"/>
    </location>
</feature>
<keyword evidence="1" id="KW-1133">Transmembrane helix</keyword>
<dbReference type="NCBIfam" id="TIGR04370">
    <property type="entry name" value="glyco_rpt_poly"/>
    <property type="match status" value="1"/>
</dbReference>
<evidence type="ECO:0000313" key="2">
    <source>
        <dbReference type="EMBL" id="GAA4802436.1"/>
    </source>
</evidence>
<reference evidence="3" key="1">
    <citation type="journal article" date="2019" name="Int. J. Syst. Evol. Microbiol.">
        <title>The Global Catalogue of Microorganisms (GCM) 10K type strain sequencing project: providing services to taxonomists for standard genome sequencing and annotation.</title>
        <authorList>
            <consortium name="The Broad Institute Genomics Platform"/>
            <consortium name="The Broad Institute Genome Sequencing Center for Infectious Disease"/>
            <person name="Wu L."/>
            <person name="Ma J."/>
        </authorList>
    </citation>
    <scope>NUCLEOTIDE SEQUENCE [LARGE SCALE GENOMIC DNA]</scope>
    <source>
        <strain evidence="3">JCM 18325</strain>
    </source>
</reference>
<feature type="transmembrane region" description="Helical" evidence="1">
    <location>
        <begin position="255"/>
        <end position="274"/>
    </location>
</feature>
<feature type="transmembrane region" description="Helical" evidence="1">
    <location>
        <begin position="206"/>
        <end position="224"/>
    </location>
</feature>
<evidence type="ECO:0000313" key="3">
    <source>
        <dbReference type="Proteomes" id="UP001501433"/>
    </source>
</evidence>
<sequence length="279" mass="32546">MYRYYTSVKGVDIGFIKYSLTVAIFSLLLILIDFYNKQRRTYFMSFRLVLIFILSFTTAFLSASKGAFMFLLISTLGIYSVYRRINIKLVLKTVGITLAVFIIMATLLKKSMPNEHTSKIEYGVIDKIEYLLYSYSTLPLSAFDKFLNEPYKITYGDIAFRFPKAVLYKTGLTNTPPKDLVEKYVKVPDLVNVYTAYYKLIKDFGIIYSLTAMFFFGYLHTYFFINSKKSFGSLIGFSMLLFPLTMTFFEENYMSILSTWIQVILFVYATKFFIKHKYG</sequence>
<accession>A0ABP9BYN9</accession>
<organism evidence="2 3">
    <name type="scientific">Litoribaculum gwangyangense</name>
    <dbReference type="NCBI Taxonomy" id="1130722"/>
    <lineage>
        <taxon>Bacteria</taxon>
        <taxon>Pseudomonadati</taxon>
        <taxon>Bacteroidota</taxon>
        <taxon>Flavobacteriia</taxon>
        <taxon>Flavobacteriales</taxon>
        <taxon>Flavobacteriaceae</taxon>
        <taxon>Litoribaculum</taxon>
    </lineage>
</organism>
<name>A0ABP9BYN9_9FLAO</name>
<evidence type="ECO:0000256" key="1">
    <source>
        <dbReference type="SAM" id="Phobius"/>
    </source>
</evidence>
<protein>
    <recommendedName>
        <fullName evidence="4">Oligosaccharide repeat unit polymerase</fullName>
    </recommendedName>
</protein>
<proteinExistence type="predicted"/>
<keyword evidence="3" id="KW-1185">Reference proteome</keyword>
<gene>
    <name evidence="2" type="ORF">GCM10023330_05670</name>
</gene>
<feature type="transmembrane region" description="Helical" evidence="1">
    <location>
        <begin position="15"/>
        <end position="35"/>
    </location>
</feature>
<dbReference type="EMBL" id="BAABJW010000001">
    <property type="protein sequence ID" value="GAA4802436.1"/>
    <property type="molecule type" value="Genomic_DNA"/>
</dbReference>
<evidence type="ECO:0008006" key="4">
    <source>
        <dbReference type="Google" id="ProtNLM"/>
    </source>
</evidence>
<keyword evidence="1" id="KW-0812">Transmembrane</keyword>
<feature type="transmembrane region" description="Helical" evidence="1">
    <location>
        <begin position="231"/>
        <end position="249"/>
    </location>
</feature>
<dbReference type="Proteomes" id="UP001501433">
    <property type="component" value="Unassembled WGS sequence"/>
</dbReference>
<keyword evidence="1" id="KW-0472">Membrane</keyword>